<dbReference type="GO" id="GO:0015074">
    <property type="term" value="P:DNA integration"/>
    <property type="evidence" value="ECO:0007669"/>
    <property type="project" value="InterPro"/>
</dbReference>
<dbReference type="Proteomes" id="UP000799424">
    <property type="component" value="Unassembled WGS sequence"/>
</dbReference>
<keyword evidence="3" id="KW-1185">Reference proteome</keyword>
<evidence type="ECO:0000313" key="3">
    <source>
        <dbReference type="Proteomes" id="UP000799424"/>
    </source>
</evidence>
<reference evidence="2" key="1">
    <citation type="journal article" date="2020" name="Stud. Mycol.">
        <title>101 Dothideomycetes genomes: a test case for predicting lifestyles and emergence of pathogens.</title>
        <authorList>
            <person name="Haridas S."/>
            <person name="Albert R."/>
            <person name="Binder M."/>
            <person name="Bloem J."/>
            <person name="Labutti K."/>
            <person name="Salamov A."/>
            <person name="Andreopoulos B."/>
            <person name="Baker S."/>
            <person name="Barry K."/>
            <person name="Bills G."/>
            <person name="Bluhm B."/>
            <person name="Cannon C."/>
            <person name="Castanera R."/>
            <person name="Culley D."/>
            <person name="Daum C."/>
            <person name="Ezra D."/>
            <person name="Gonzalez J."/>
            <person name="Henrissat B."/>
            <person name="Kuo A."/>
            <person name="Liang C."/>
            <person name="Lipzen A."/>
            <person name="Lutzoni F."/>
            <person name="Magnuson J."/>
            <person name="Mondo S."/>
            <person name="Nolan M."/>
            <person name="Ohm R."/>
            <person name="Pangilinan J."/>
            <person name="Park H.-J."/>
            <person name="Ramirez L."/>
            <person name="Alfaro M."/>
            <person name="Sun H."/>
            <person name="Tritt A."/>
            <person name="Yoshinaga Y."/>
            <person name="Zwiers L.-H."/>
            <person name="Turgeon B."/>
            <person name="Goodwin S."/>
            <person name="Spatafora J."/>
            <person name="Crous P."/>
            <person name="Grigoriev I."/>
        </authorList>
    </citation>
    <scope>NUCLEOTIDE SEQUENCE</scope>
    <source>
        <strain evidence="2">CBS 113818</strain>
    </source>
</reference>
<dbReference type="AlphaFoldDB" id="A0A6A6ZYJ1"/>
<dbReference type="Pfam" id="PF01498">
    <property type="entry name" value="HTH_Tnp_Tc3_2"/>
    <property type="match status" value="1"/>
</dbReference>
<dbReference type="GO" id="GO:0006313">
    <property type="term" value="P:DNA transposition"/>
    <property type="evidence" value="ECO:0007669"/>
    <property type="project" value="InterPro"/>
</dbReference>
<gene>
    <name evidence="2" type="ORF">CC86DRAFT_417992</name>
</gene>
<name>A0A6A6ZYJ1_9PLEO</name>
<evidence type="ECO:0000313" key="2">
    <source>
        <dbReference type="EMBL" id="KAF2825599.1"/>
    </source>
</evidence>
<accession>A0A6A6ZYJ1</accession>
<dbReference type="GO" id="GO:0003677">
    <property type="term" value="F:DNA binding"/>
    <property type="evidence" value="ECO:0007669"/>
    <property type="project" value="InterPro"/>
</dbReference>
<dbReference type="EMBL" id="MU006227">
    <property type="protein sequence ID" value="KAF2825599.1"/>
    <property type="molecule type" value="Genomic_DNA"/>
</dbReference>
<dbReference type="OrthoDB" id="3783684at2759"/>
<dbReference type="InterPro" id="IPR002492">
    <property type="entry name" value="Transposase_Tc1-like"/>
</dbReference>
<feature type="domain" description="Transposase Tc1-like" evidence="1">
    <location>
        <begin position="80"/>
        <end position="132"/>
    </location>
</feature>
<evidence type="ECO:0000259" key="1">
    <source>
        <dbReference type="Pfam" id="PF01498"/>
    </source>
</evidence>
<proteinExistence type="predicted"/>
<protein>
    <recommendedName>
        <fullName evidence="1">Transposase Tc1-like domain-containing protein</fullName>
    </recommendedName>
</protein>
<sequence>MAPKAPQRRLTAQERGRIHALRHQAGWPYARISRALEIPYETVCYCALSLVTPQKPPSGRSPLLNTPLRQRLVSYATASHKQRLKPFEEIAYELNIHVNNRTLTKAFNKEGYYQRVATEKPFLTEKHINDRLF</sequence>
<organism evidence="2 3">
    <name type="scientific">Ophiobolus disseminans</name>
    <dbReference type="NCBI Taxonomy" id="1469910"/>
    <lineage>
        <taxon>Eukaryota</taxon>
        <taxon>Fungi</taxon>
        <taxon>Dikarya</taxon>
        <taxon>Ascomycota</taxon>
        <taxon>Pezizomycotina</taxon>
        <taxon>Dothideomycetes</taxon>
        <taxon>Pleosporomycetidae</taxon>
        <taxon>Pleosporales</taxon>
        <taxon>Pleosporineae</taxon>
        <taxon>Phaeosphaeriaceae</taxon>
        <taxon>Ophiobolus</taxon>
    </lineage>
</organism>